<keyword evidence="1" id="KW-0472">Membrane</keyword>
<keyword evidence="1" id="KW-0812">Transmembrane</keyword>
<protein>
    <recommendedName>
        <fullName evidence="3">DUF4381 domain-containing protein</fullName>
    </recommendedName>
</protein>
<evidence type="ECO:0000313" key="2">
    <source>
        <dbReference type="EMBL" id="VAW75560.1"/>
    </source>
</evidence>
<dbReference type="Pfam" id="PF14316">
    <property type="entry name" value="DUF4381"/>
    <property type="match status" value="1"/>
</dbReference>
<organism evidence="2">
    <name type="scientific">hydrothermal vent metagenome</name>
    <dbReference type="NCBI Taxonomy" id="652676"/>
    <lineage>
        <taxon>unclassified sequences</taxon>
        <taxon>metagenomes</taxon>
        <taxon>ecological metagenomes</taxon>
    </lineage>
</organism>
<dbReference type="EMBL" id="UOFL01000086">
    <property type="protein sequence ID" value="VAW75560.1"/>
    <property type="molecule type" value="Genomic_DNA"/>
</dbReference>
<gene>
    <name evidence="2" type="ORF">MNBD_GAMMA12-2760</name>
</gene>
<evidence type="ECO:0008006" key="3">
    <source>
        <dbReference type="Google" id="ProtNLM"/>
    </source>
</evidence>
<dbReference type="InterPro" id="IPR025489">
    <property type="entry name" value="DUF4381"/>
</dbReference>
<proteinExistence type="predicted"/>
<sequence>MADIDIRDIQLPSDLLWWPPTPLSWLTLCATISLVGVLVWLFFRYRKKRVLYFSLRNLEKLFKRYQSDYDASGFARDISVLLKRIYMTVGNRAVVAGLSGKKWLTVLDEGLDDEPFTKGIGQILVSAPYQKTADFDVQLLYVLCRKRIESLQVN</sequence>
<dbReference type="AlphaFoldDB" id="A0A3B0YFN8"/>
<feature type="transmembrane region" description="Helical" evidence="1">
    <location>
        <begin position="23"/>
        <end position="43"/>
    </location>
</feature>
<reference evidence="2" key="1">
    <citation type="submission" date="2018-06" db="EMBL/GenBank/DDBJ databases">
        <authorList>
            <person name="Zhirakovskaya E."/>
        </authorList>
    </citation>
    <scope>NUCLEOTIDE SEQUENCE</scope>
</reference>
<name>A0A3B0YFN8_9ZZZZ</name>
<accession>A0A3B0YFN8</accession>
<keyword evidence="1" id="KW-1133">Transmembrane helix</keyword>
<evidence type="ECO:0000256" key="1">
    <source>
        <dbReference type="SAM" id="Phobius"/>
    </source>
</evidence>